<dbReference type="CDD" id="cd05344">
    <property type="entry name" value="BKR_like_SDR_like"/>
    <property type="match status" value="1"/>
</dbReference>
<sequence>MDLGLQGRVAVVAAASEGLGYAAARALAAEGARLAICSRRADAIERAARSIGEATGAEVLAVTADVSRAQDVARLVEAVDRRYGQVDVLVTNAGGPRVGTFFELSDADWQAAFDLLVMSVVRMVRGFVPLMRKTGRGGSILALTSYSLKEPISGLMLSNTMRAALAGLLKTLSQELGGEGIRVNVIVQGRFDTERVRELDRIRAQREGITPEQVVRRYADQIALRRYGHPDELARVIAFLASDAASYVTGAALTIDGGLVKGLL</sequence>
<accession>A0ABZ1BR36</accession>
<evidence type="ECO:0000313" key="3">
    <source>
        <dbReference type="Proteomes" id="UP001333102"/>
    </source>
</evidence>
<dbReference type="Pfam" id="PF13561">
    <property type="entry name" value="adh_short_C2"/>
    <property type="match status" value="1"/>
</dbReference>
<organism evidence="2 3">
    <name type="scientific">Geochorda subterranea</name>
    <dbReference type="NCBI Taxonomy" id="3109564"/>
    <lineage>
        <taxon>Bacteria</taxon>
        <taxon>Bacillati</taxon>
        <taxon>Bacillota</taxon>
        <taxon>Limnochordia</taxon>
        <taxon>Limnochordales</taxon>
        <taxon>Geochordaceae</taxon>
        <taxon>Geochorda</taxon>
    </lineage>
</organism>
<dbReference type="PANTHER" id="PTHR42879">
    <property type="entry name" value="3-OXOACYL-(ACYL-CARRIER-PROTEIN) REDUCTASE"/>
    <property type="match status" value="1"/>
</dbReference>
<proteinExistence type="inferred from homology"/>
<dbReference type="InterPro" id="IPR036291">
    <property type="entry name" value="NAD(P)-bd_dom_sf"/>
</dbReference>
<keyword evidence="3" id="KW-1185">Reference proteome</keyword>
<evidence type="ECO:0000256" key="1">
    <source>
        <dbReference type="ARBA" id="ARBA00006484"/>
    </source>
</evidence>
<gene>
    <name evidence="2" type="ORF">VLY81_03705</name>
</gene>
<dbReference type="PRINTS" id="PR00081">
    <property type="entry name" value="GDHRDH"/>
</dbReference>
<dbReference type="PANTHER" id="PTHR42879:SF6">
    <property type="entry name" value="NADPH-DEPENDENT REDUCTASE BACG"/>
    <property type="match status" value="1"/>
</dbReference>
<dbReference type="EMBL" id="CP141614">
    <property type="protein sequence ID" value="WRP15282.1"/>
    <property type="molecule type" value="Genomic_DNA"/>
</dbReference>
<evidence type="ECO:0000313" key="2">
    <source>
        <dbReference type="EMBL" id="WRP15282.1"/>
    </source>
</evidence>
<dbReference type="InterPro" id="IPR050259">
    <property type="entry name" value="SDR"/>
</dbReference>
<comment type="similarity">
    <text evidence="1">Belongs to the short-chain dehydrogenases/reductases (SDR) family.</text>
</comment>
<protein>
    <submittedName>
        <fullName evidence="2">SDR family oxidoreductase</fullName>
    </submittedName>
</protein>
<reference evidence="3" key="1">
    <citation type="submission" date="2023-12" db="EMBL/GenBank/DDBJ databases">
        <title>Novel isolates from deep terrestrial aquifers shed light on the physiology and ecology of the class Limnochordia.</title>
        <authorList>
            <person name="Karnachuk O.V."/>
            <person name="Lukina A.P."/>
            <person name="Avakyan M.R."/>
            <person name="Kadnikov V."/>
            <person name="Begmatov S."/>
            <person name="Beletsky A.V."/>
            <person name="Mardanov A.V."/>
            <person name="Ravin N.V."/>
        </authorList>
    </citation>
    <scope>NUCLEOTIDE SEQUENCE [LARGE SCALE GENOMIC DNA]</scope>
    <source>
        <strain evidence="3">LN</strain>
    </source>
</reference>
<name>A0ABZ1BR36_9FIRM</name>
<dbReference type="SUPFAM" id="SSF51735">
    <property type="entry name" value="NAD(P)-binding Rossmann-fold domains"/>
    <property type="match status" value="1"/>
</dbReference>
<dbReference type="RefSeq" id="WP_324669682.1">
    <property type="nucleotide sequence ID" value="NZ_CP141614.1"/>
</dbReference>
<dbReference type="Proteomes" id="UP001333102">
    <property type="component" value="Chromosome"/>
</dbReference>
<dbReference type="Gene3D" id="3.40.50.720">
    <property type="entry name" value="NAD(P)-binding Rossmann-like Domain"/>
    <property type="match status" value="1"/>
</dbReference>
<dbReference type="InterPro" id="IPR002347">
    <property type="entry name" value="SDR_fam"/>
</dbReference>